<accession>A0A2Z4QA71</accession>
<protein>
    <submittedName>
        <fullName evidence="1">Modifier of suppressor trnas</fullName>
    </submittedName>
</protein>
<dbReference type="Pfam" id="PF24050">
    <property type="entry name" value="T4_Cef"/>
    <property type="match status" value="1"/>
</dbReference>
<dbReference type="EMBL" id="MH333064">
    <property type="protein sequence ID" value="AWY06907.1"/>
    <property type="molecule type" value="Genomic_DNA"/>
</dbReference>
<evidence type="ECO:0000313" key="2">
    <source>
        <dbReference type="Proteomes" id="UP000251198"/>
    </source>
</evidence>
<dbReference type="Proteomes" id="UP000251198">
    <property type="component" value="Segment"/>
</dbReference>
<proteinExistence type="predicted"/>
<reference evidence="2" key="1">
    <citation type="submission" date="2018-05" db="EMBL/GenBank/DDBJ databases">
        <title>Complete Genome of Klebsiella pneumoniae Myophage Mineola.</title>
        <authorList>
            <person name="Boeckman J.X."/>
            <person name="Lessor L."/>
            <person name="Liu M."/>
            <person name="Gill J."/>
        </authorList>
    </citation>
    <scope>NUCLEOTIDE SEQUENCE [LARGE SCALE GENOMIC DNA]</scope>
</reference>
<evidence type="ECO:0000313" key="1">
    <source>
        <dbReference type="EMBL" id="AWY06907.1"/>
    </source>
</evidence>
<name>A0A2Z4QA71_9CAUD</name>
<sequence length="91" mass="10423">MFTLPQGCGTIILSTTEENNMKTENTVKITAEAFEDILFNPDLIVVQKEKTFGKEEHWTWLYVFANHGDIVPVRTFARVITVDGPEYMEIV</sequence>
<organism evidence="1 2">
    <name type="scientific">Klebsiella phage Mineola</name>
    <dbReference type="NCBI Taxonomy" id="2234047"/>
    <lineage>
        <taxon>Viruses</taxon>
        <taxon>Duplodnaviria</taxon>
        <taxon>Heunggongvirae</taxon>
        <taxon>Uroviricota</taxon>
        <taxon>Caudoviricetes</taxon>
        <taxon>Pantevenvirales</taxon>
        <taxon>Straboviridae</taxon>
        <taxon>Tevenvirinae</taxon>
        <taxon>Jiaodavirus</taxon>
        <taxon>Jiaodavirus mineola</taxon>
    </lineage>
</organism>
<keyword evidence="2" id="KW-1185">Reference proteome</keyword>
<dbReference type="InterPro" id="IPR056952">
    <property type="entry name" value="T4_Cef"/>
</dbReference>
<gene>
    <name evidence="1" type="ORF">CPT_Mineola_012</name>
</gene>